<gene>
    <name evidence="2" type="ORF">B0T24DRAFT_705950</name>
</gene>
<accession>A0AAE0K7S7</accession>
<feature type="compositionally biased region" description="Low complexity" evidence="1">
    <location>
        <begin position="451"/>
        <end position="463"/>
    </location>
</feature>
<comment type="caution">
    <text evidence="2">The sequence shown here is derived from an EMBL/GenBank/DDBJ whole genome shotgun (WGS) entry which is preliminary data.</text>
</comment>
<feature type="compositionally biased region" description="Polar residues" evidence="1">
    <location>
        <begin position="441"/>
        <end position="450"/>
    </location>
</feature>
<protein>
    <submittedName>
        <fullName evidence="2">Uncharacterized protein</fullName>
    </submittedName>
</protein>
<keyword evidence="3" id="KW-1185">Reference proteome</keyword>
<reference evidence="2" key="1">
    <citation type="journal article" date="2023" name="Mol. Phylogenet. Evol.">
        <title>Genome-scale phylogeny and comparative genomics of the fungal order Sordariales.</title>
        <authorList>
            <person name="Hensen N."/>
            <person name="Bonometti L."/>
            <person name="Westerberg I."/>
            <person name="Brannstrom I.O."/>
            <person name="Guillou S."/>
            <person name="Cros-Aarteil S."/>
            <person name="Calhoun S."/>
            <person name="Haridas S."/>
            <person name="Kuo A."/>
            <person name="Mondo S."/>
            <person name="Pangilinan J."/>
            <person name="Riley R."/>
            <person name="LaButti K."/>
            <person name="Andreopoulos B."/>
            <person name="Lipzen A."/>
            <person name="Chen C."/>
            <person name="Yan M."/>
            <person name="Daum C."/>
            <person name="Ng V."/>
            <person name="Clum A."/>
            <person name="Steindorff A."/>
            <person name="Ohm R.A."/>
            <person name="Martin F."/>
            <person name="Silar P."/>
            <person name="Natvig D.O."/>
            <person name="Lalanne C."/>
            <person name="Gautier V."/>
            <person name="Ament-Velasquez S.L."/>
            <person name="Kruys A."/>
            <person name="Hutchinson M.I."/>
            <person name="Powell A.J."/>
            <person name="Barry K."/>
            <person name="Miller A.N."/>
            <person name="Grigoriev I.V."/>
            <person name="Debuchy R."/>
            <person name="Gladieux P."/>
            <person name="Hiltunen Thoren M."/>
            <person name="Johannesson H."/>
        </authorList>
    </citation>
    <scope>NUCLEOTIDE SEQUENCE</scope>
    <source>
        <strain evidence="2">CBS 958.72</strain>
    </source>
</reference>
<proteinExistence type="predicted"/>
<name>A0AAE0K7S7_9PEZI</name>
<dbReference type="Proteomes" id="UP001287356">
    <property type="component" value="Unassembled WGS sequence"/>
</dbReference>
<evidence type="ECO:0000313" key="2">
    <source>
        <dbReference type="EMBL" id="KAK3371132.1"/>
    </source>
</evidence>
<reference evidence="2" key="2">
    <citation type="submission" date="2023-06" db="EMBL/GenBank/DDBJ databases">
        <authorList>
            <consortium name="Lawrence Berkeley National Laboratory"/>
            <person name="Haridas S."/>
            <person name="Hensen N."/>
            <person name="Bonometti L."/>
            <person name="Westerberg I."/>
            <person name="Brannstrom I.O."/>
            <person name="Guillou S."/>
            <person name="Cros-Aarteil S."/>
            <person name="Calhoun S."/>
            <person name="Kuo A."/>
            <person name="Mondo S."/>
            <person name="Pangilinan J."/>
            <person name="Riley R."/>
            <person name="Labutti K."/>
            <person name="Andreopoulos B."/>
            <person name="Lipzen A."/>
            <person name="Chen C."/>
            <person name="Yanf M."/>
            <person name="Daum C."/>
            <person name="Ng V."/>
            <person name="Clum A."/>
            <person name="Steindorff A."/>
            <person name="Ohm R."/>
            <person name="Martin F."/>
            <person name="Silar P."/>
            <person name="Natvig D."/>
            <person name="Lalanne C."/>
            <person name="Gautier V."/>
            <person name="Ament-Velasquez S.L."/>
            <person name="Kruys A."/>
            <person name="Hutchinson M.I."/>
            <person name="Powell A.J."/>
            <person name="Barry K."/>
            <person name="Miller A.N."/>
            <person name="Grigoriev I.V."/>
            <person name="Debuchy R."/>
            <person name="Gladieux P."/>
            <person name="Thoren M.H."/>
            <person name="Johannesson H."/>
        </authorList>
    </citation>
    <scope>NUCLEOTIDE SEQUENCE</scope>
    <source>
        <strain evidence="2">CBS 958.72</strain>
    </source>
</reference>
<evidence type="ECO:0000313" key="3">
    <source>
        <dbReference type="Proteomes" id="UP001287356"/>
    </source>
</evidence>
<dbReference type="AlphaFoldDB" id="A0AAE0K7S7"/>
<evidence type="ECO:0000256" key="1">
    <source>
        <dbReference type="SAM" id="MobiDB-lite"/>
    </source>
</evidence>
<feature type="region of interest" description="Disordered" evidence="1">
    <location>
        <begin position="441"/>
        <end position="463"/>
    </location>
</feature>
<dbReference type="EMBL" id="JAULSN010000005">
    <property type="protein sequence ID" value="KAK3371132.1"/>
    <property type="molecule type" value="Genomic_DNA"/>
</dbReference>
<sequence>MTTLKTADELYNDFKGKELLQGWDMLVAYRQKEVNEMLALRHDEIVFKNPAWNSFSFEVSFDDPATHEKKAKNSVPQQVQLLFKCSGSWAVNQPGAVPWKFPEDCHIRCVTDLVHVVGDVGTGEMKPATSNQVGLKEDSTAGQSHVAINFPRCAAQFVNGKGESITTMNIGGGEITLRDFVSTWGFKYHLTGISTAAPDAATTNLIRKHFVMTLYVGSDAESSALLMWINLEGMTMAGRLPGKRPEIPGAPGQLPLQSRQPTLNFTMDGYNETFPLPKVHTAVVYISYDAIFVKLIKDHMAASGYTNIGVKADAEEPDGMVITARPPPTAVSWPAWAPDGNADKSGERHYDGYTFNLKDTTLTIEVNKKSPRLSLKHTVPNIKTWIVRWRRDEILAGDTAVVGDWYRHDEAGELAFDFGVVSDVAAIDYFFETNLLFPGQQCSSPTRSQPASTSRTTLSSRAT</sequence>
<organism evidence="2 3">
    <name type="scientific">Lasiosphaeria ovina</name>
    <dbReference type="NCBI Taxonomy" id="92902"/>
    <lineage>
        <taxon>Eukaryota</taxon>
        <taxon>Fungi</taxon>
        <taxon>Dikarya</taxon>
        <taxon>Ascomycota</taxon>
        <taxon>Pezizomycotina</taxon>
        <taxon>Sordariomycetes</taxon>
        <taxon>Sordariomycetidae</taxon>
        <taxon>Sordariales</taxon>
        <taxon>Lasiosphaeriaceae</taxon>
        <taxon>Lasiosphaeria</taxon>
    </lineage>
</organism>